<accession>A0A820R431</accession>
<sequence length="80" mass="9325">KSDYPIWPPFRIPKYDHPQMSNVQNILQSSVLHHFLFLCLNAYLKDKTITENILYFTIYLLELSILNGKDTSPVTTDVNP</sequence>
<feature type="non-terminal residue" evidence="1">
    <location>
        <position position="1"/>
    </location>
</feature>
<name>A0A820R431_9BILA</name>
<protein>
    <submittedName>
        <fullName evidence="1">Uncharacterized protein</fullName>
    </submittedName>
</protein>
<proteinExistence type="predicted"/>
<comment type="caution">
    <text evidence="1">The sequence shown here is derived from an EMBL/GenBank/DDBJ whole genome shotgun (WGS) entry which is preliminary data.</text>
</comment>
<feature type="non-terminal residue" evidence="1">
    <location>
        <position position="80"/>
    </location>
</feature>
<dbReference type="Proteomes" id="UP000663844">
    <property type="component" value="Unassembled WGS sequence"/>
</dbReference>
<dbReference type="AlphaFoldDB" id="A0A820R431"/>
<reference evidence="1" key="1">
    <citation type="submission" date="2021-02" db="EMBL/GenBank/DDBJ databases">
        <authorList>
            <person name="Nowell W R."/>
        </authorList>
    </citation>
    <scope>NUCLEOTIDE SEQUENCE</scope>
</reference>
<dbReference type="EMBL" id="CAJOAZ010030700">
    <property type="protein sequence ID" value="CAF4434953.1"/>
    <property type="molecule type" value="Genomic_DNA"/>
</dbReference>
<evidence type="ECO:0000313" key="2">
    <source>
        <dbReference type="Proteomes" id="UP000663844"/>
    </source>
</evidence>
<organism evidence="1 2">
    <name type="scientific">Adineta steineri</name>
    <dbReference type="NCBI Taxonomy" id="433720"/>
    <lineage>
        <taxon>Eukaryota</taxon>
        <taxon>Metazoa</taxon>
        <taxon>Spiralia</taxon>
        <taxon>Gnathifera</taxon>
        <taxon>Rotifera</taxon>
        <taxon>Eurotatoria</taxon>
        <taxon>Bdelloidea</taxon>
        <taxon>Adinetida</taxon>
        <taxon>Adinetidae</taxon>
        <taxon>Adineta</taxon>
    </lineage>
</organism>
<evidence type="ECO:0000313" key="1">
    <source>
        <dbReference type="EMBL" id="CAF4434953.1"/>
    </source>
</evidence>
<gene>
    <name evidence="1" type="ORF">OXD698_LOCUS53466</name>
</gene>